<dbReference type="GO" id="GO:0005634">
    <property type="term" value="C:nucleus"/>
    <property type="evidence" value="ECO:0007669"/>
    <property type="project" value="UniProtKB-SubCell"/>
</dbReference>
<comment type="subcellular location">
    <subcellularLocation>
        <location evidence="1">Nucleus</location>
    </subcellularLocation>
</comment>
<dbReference type="GO" id="GO:1990527">
    <property type="term" value="C:Tec1p-Ste12p-Dig1p complex"/>
    <property type="evidence" value="ECO:0007669"/>
    <property type="project" value="TreeGrafter"/>
</dbReference>
<keyword evidence="2" id="KW-0805">Transcription regulation</keyword>
<feature type="region of interest" description="Disordered" evidence="6">
    <location>
        <begin position="404"/>
        <end position="435"/>
    </location>
</feature>
<dbReference type="GO" id="GO:0003700">
    <property type="term" value="F:DNA-binding transcription factor activity"/>
    <property type="evidence" value="ECO:0007669"/>
    <property type="project" value="InterPro"/>
</dbReference>
<evidence type="ECO:0000313" key="8">
    <source>
        <dbReference type="Proteomes" id="UP000182259"/>
    </source>
</evidence>
<dbReference type="GO" id="GO:1990526">
    <property type="term" value="C:Ste12p-Dig1p-Dig2p complex"/>
    <property type="evidence" value="ECO:0007669"/>
    <property type="project" value="TreeGrafter"/>
</dbReference>
<dbReference type="Proteomes" id="UP000182259">
    <property type="component" value="Chromosome I"/>
</dbReference>
<dbReference type="GO" id="GO:2000220">
    <property type="term" value="P:regulation of pseudohyphal growth"/>
    <property type="evidence" value="ECO:0007669"/>
    <property type="project" value="TreeGrafter"/>
</dbReference>
<dbReference type="InterPro" id="IPR003120">
    <property type="entry name" value="Ste12"/>
</dbReference>
<protein>
    <submittedName>
        <fullName evidence="7">CIC11C00000003182</fullName>
    </submittedName>
</protein>
<organism evidence="7 8">
    <name type="scientific">Sungouiella intermedia</name>
    <dbReference type="NCBI Taxonomy" id="45354"/>
    <lineage>
        <taxon>Eukaryota</taxon>
        <taxon>Fungi</taxon>
        <taxon>Dikarya</taxon>
        <taxon>Ascomycota</taxon>
        <taxon>Saccharomycotina</taxon>
        <taxon>Pichiomycetes</taxon>
        <taxon>Metschnikowiaceae</taxon>
        <taxon>Sungouiella</taxon>
    </lineage>
</organism>
<dbReference type="InterPro" id="IPR052127">
    <property type="entry name" value="STE12_transcription_factor"/>
</dbReference>
<evidence type="ECO:0000256" key="4">
    <source>
        <dbReference type="ARBA" id="ARBA00023242"/>
    </source>
</evidence>
<comment type="similarity">
    <text evidence="5">Belongs to the STE12 transcription factor family.</text>
</comment>
<dbReference type="PANTHER" id="PTHR47427:SF1">
    <property type="entry name" value="PROTEIN STE12"/>
    <property type="match status" value="1"/>
</dbReference>
<proteinExistence type="inferred from homology"/>
<gene>
    <name evidence="7" type="ORF">SAMEA4029009_CIC11G00000003182</name>
</gene>
<reference evidence="7 8" key="1">
    <citation type="submission" date="2016-10" db="EMBL/GenBank/DDBJ databases">
        <authorList>
            <person name="de Groot N.N."/>
        </authorList>
    </citation>
    <scope>NUCLEOTIDE SEQUENCE [LARGE SCALE GENOMIC DNA]</scope>
    <source>
        <strain evidence="7 8">PYCC 4715</strain>
    </source>
</reference>
<keyword evidence="3" id="KW-0804">Transcription</keyword>
<evidence type="ECO:0000256" key="2">
    <source>
        <dbReference type="ARBA" id="ARBA00023015"/>
    </source>
</evidence>
<dbReference type="EMBL" id="LT635764">
    <property type="protein sequence ID" value="SGZ48821.1"/>
    <property type="molecule type" value="Genomic_DNA"/>
</dbReference>
<evidence type="ECO:0000256" key="5">
    <source>
        <dbReference type="ARBA" id="ARBA00024345"/>
    </source>
</evidence>
<evidence type="ECO:0000256" key="6">
    <source>
        <dbReference type="SAM" id="MobiDB-lite"/>
    </source>
</evidence>
<evidence type="ECO:0000313" key="7">
    <source>
        <dbReference type="EMBL" id="SGZ48821.1"/>
    </source>
</evidence>
<evidence type="ECO:0000256" key="1">
    <source>
        <dbReference type="ARBA" id="ARBA00004123"/>
    </source>
</evidence>
<dbReference type="PANTHER" id="PTHR47427">
    <property type="entry name" value="PROTEIN STE12"/>
    <property type="match status" value="1"/>
</dbReference>
<accession>A0A1L0CYN7</accession>
<evidence type="ECO:0000256" key="3">
    <source>
        <dbReference type="ARBA" id="ARBA00023163"/>
    </source>
</evidence>
<name>A0A1L0CYN7_9ASCO</name>
<dbReference type="SMART" id="SM00424">
    <property type="entry name" value="STE"/>
    <property type="match status" value="1"/>
</dbReference>
<dbReference type="Pfam" id="PF02200">
    <property type="entry name" value="STE"/>
    <property type="match status" value="1"/>
</dbReference>
<sequence>MSEVSEDIKESLRLIEDLKFFLATAPANWQDNQVIRRYYLNNDEGFVSCVFWNNLYFITGTDIVRCILYKFQHFGRTITDRKKFEEGIFSDLRNLKAGEDAVLENPKLDFLEFLYKNSCLRTQKKQKVFYWFNVPHDKLMADALERDIKKEKMGQVPTSIALREPALLFHYEEDKSRSLYEQLSAHLNLPRFDPDTKYDADQPNSPDYAKVEEDANGEDGDFPLDYLDKGGMSDFITLDSNFQSGAYINSYDNNFDSIDPSLFQNPVNVASTDDYLIEQTVPMRPTASSTQMMFPRQPRIVEEPFLPYQGTFMPTATAPQFPHSAIMAQFPPSAMVAQFPPYDPGYFFHDAPMVSHPSVEPDYYQALQMAPVQSMVHFEPQPTNAYYGYYDDYEYNARLAAPSQRQQEISASMMKKRQQLQQRRGVRKPERSTRVEDYEARLNDHVKQKEEIRSDETLILTPESSIVTEQHQTHI</sequence>
<keyword evidence="4" id="KW-0539">Nucleus</keyword>
<dbReference type="AlphaFoldDB" id="A0A1L0CYN7"/>
<feature type="region of interest" description="Disordered" evidence="6">
    <location>
        <begin position="191"/>
        <end position="216"/>
    </location>
</feature>